<evidence type="ECO:0000313" key="3">
    <source>
        <dbReference type="Proteomes" id="UP000509383"/>
    </source>
</evidence>
<dbReference type="Proteomes" id="UP001054892">
    <property type="component" value="Unassembled WGS sequence"/>
</dbReference>
<dbReference type="AlphaFoldDB" id="A0A6J4E7Z9"/>
<gene>
    <name evidence="1" type="ORF">TUM18999_35370</name>
    <name evidence="2" type="ORF">TUM20286_45760</name>
</gene>
<dbReference type="KEGG" id="ptw:TUM18999_35370"/>
<accession>A0A6J4E7Z9</accession>
<dbReference type="Pfam" id="PF09954">
    <property type="entry name" value="DUF2188"/>
    <property type="match status" value="1"/>
</dbReference>
<name>A0A6J4E7Z9_9PSED</name>
<dbReference type="Proteomes" id="UP000509383">
    <property type="component" value="Chromosome"/>
</dbReference>
<evidence type="ECO:0000313" key="2">
    <source>
        <dbReference type="EMBL" id="GJN54824.1"/>
    </source>
</evidence>
<keyword evidence="4" id="KW-1185">Reference proteome</keyword>
<proteinExistence type="predicted"/>
<sequence length="72" mass="8076">MNRYHILPVINGWVLREERSGSTIVTTETREQILALAGKLLDGHAARVWVHRPDGTVEQELAYPQDKVGDPA</sequence>
<reference evidence="1 3" key="1">
    <citation type="submission" date="2020-05" db="EMBL/GenBank/DDBJ databases">
        <title>Characterization of novel class B3 metallo-beta-lactamase from novel Pseudomonas species.</title>
        <authorList>
            <person name="Yamada K."/>
            <person name="Aoki K."/>
            <person name="Ishii Y."/>
        </authorList>
    </citation>
    <scope>NUCLEOTIDE SEQUENCE [LARGE SCALE GENOMIC DNA]</scope>
    <source>
        <strain evidence="1 3">TUM18999</strain>
        <strain evidence="2 4">TUM20286</strain>
    </source>
</reference>
<dbReference type="EMBL" id="AP023189">
    <property type="protein sequence ID" value="BCG25346.1"/>
    <property type="molecule type" value="Genomic_DNA"/>
</dbReference>
<organism evidence="1 3">
    <name type="scientific">Pseudomonas tohonis</name>
    <dbReference type="NCBI Taxonomy" id="2725477"/>
    <lineage>
        <taxon>Bacteria</taxon>
        <taxon>Pseudomonadati</taxon>
        <taxon>Pseudomonadota</taxon>
        <taxon>Gammaproteobacteria</taxon>
        <taxon>Pseudomonadales</taxon>
        <taxon>Pseudomonadaceae</taxon>
        <taxon>Pseudomonas</taxon>
    </lineage>
</organism>
<evidence type="ECO:0000313" key="1">
    <source>
        <dbReference type="EMBL" id="BCG25346.1"/>
    </source>
</evidence>
<dbReference type="EMBL" id="BQKM01000013">
    <property type="protein sequence ID" value="GJN54824.1"/>
    <property type="molecule type" value="Genomic_DNA"/>
</dbReference>
<evidence type="ECO:0000313" key="4">
    <source>
        <dbReference type="Proteomes" id="UP001054892"/>
    </source>
</evidence>
<evidence type="ECO:0008006" key="5">
    <source>
        <dbReference type="Google" id="ProtNLM"/>
    </source>
</evidence>
<protein>
    <recommendedName>
        <fullName evidence="5">DUF2188 domain-containing protein</fullName>
    </recommendedName>
</protein>
<dbReference type="InterPro" id="IPR018691">
    <property type="entry name" value="DUF2188"/>
</dbReference>
<dbReference type="RefSeq" id="WP_173177272.1">
    <property type="nucleotide sequence ID" value="NZ_AP023189.1"/>
</dbReference>